<accession>A0A2T3FR78</accession>
<keyword evidence="10" id="KW-0670">Pyruvate</keyword>
<name>A0A2T3FR78_9CLOT</name>
<dbReference type="Pfam" id="PF04055">
    <property type="entry name" value="Radical_SAM"/>
    <property type="match status" value="1"/>
</dbReference>
<dbReference type="PANTHER" id="PTHR30352:SF5">
    <property type="entry name" value="PYRUVATE FORMATE-LYASE 1-ACTIVATING ENZYME"/>
    <property type="match status" value="1"/>
</dbReference>
<dbReference type="RefSeq" id="WP_107000820.1">
    <property type="nucleotide sequence ID" value="NZ_JAQEGC010000001.1"/>
</dbReference>
<evidence type="ECO:0000256" key="3">
    <source>
        <dbReference type="ARBA" id="ARBA00022485"/>
    </source>
</evidence>
<comment type="similarity">
    <text evidence="2">Belongs to the organic radical-activating enzymes family.</text>
</comment>
<evidence type="ECO:0000313" key="10">
    <source>
        <dbReference type="EMBL" id="PST37778.1"/>
    </source>
</evidence>
<dbReference type="AlphaFoldDB" id="A0A2T3FR78"/>
<comment type="cofactor">
    <cofactor evidence="1">
        <name>[4Fe-4S] cluster</name>
        <dbReference type="ChEBI" id="CHEBI:49883"/>
    </cofactor>
</comment>
<dbReference type="SUPFAM" id="SSF102114">
    <property type="entry name" value="Radical SAM enzymes"/>
    <property type="match status" value="1"/>
</dbReference>
<dbReference type="InterPro" id="IPR058240">
    <property type="entry name" value="rSAM_sf"/>
</dbReference>
<evidence type="ECO:0000256" key="6">
    <source>
        <dbReference type="ARBA" id="ARBA00023002"/>
    </source>
</evidence>
<dbReference type="Proteomes" id="UP000241048">
    <property type="component" value="Unassembled WGS sequence"/>
</dbReference>
<dbReference type="PROSITE" id="PS51918">
    <property type="entry name" value="RADICAL_SAM"/>
    <property type="match status" value="1"/>
</dbReference>
<keyword evidence="8" id="KW-0411">Iron-sulfur</keyword>
<dbReference type="SFLD" id="SFLDS00029">
    <property type="entry name" value="Radical_SAM"/>
    <property type="match status" value="1"/>
</dbReference>
<dbReference type="InterPro" id="IPR013785">
    <property type="entry name" value="Aldolase_TIM"/>
</dbReference>
<evidence type="ECO:0000259" key="9">
    <source>
        <dbReference type="PROSITE" id="PS51918"/>
    </source>
</evidence>
<evidence type="ECO:0000256" key="7">
    <source>
        <dbReference type="ARBA" id="ARBA00023004"/>
    </source>
</evidence>
<dbReference type="GO" id="GO:0016829">
    <property type="term" value="F:lyase activity"/>
    <property type="evidence" value="ECO:0007669"/>
    <property type="project" value="UniProtKB-KW"/>
</dbReference>
<sequence>MHTGYIHSIDTFGSVDGPGVRFVVFMQGCLMRCRYCHNPDTWVLPKGLSLPDASTRTSGASALSEGVSCPSKHTSSQEIIPEALLRQALRYRSYWRGGGGITVSGGEPLLQADFLCEFFQLAKEQHIHTTLDTAGQPFTTAEPFFSRLTTLLEHTDLVILDLKHIDPEKHRLLTGHSNESILSFARFLDQIHKPMWVRHVLVPGITDDPANLHGIRAFLDTLSNVEKVEILPYHTLGIYKWETLGIPYSLSGIRIPDENDLKQADQILLG</sequence>
<proteinExistence type="inferred from homology"/>
<comment type="caution">
    <text evidence="10">The sequence shown here is derived from an EMBL/GenBank/DDBJ whole genome shotgun (WGS) entry which is preliminary data.</text>
</comment>
<organism evidence="10 11">
    <name type="scientific">Clostridium fessum</name>
    <dbReference type="NCBI Taxonomy" id="2126740"/>
    <lineage>
        <taxon>Bacteria</taxon>
        <taxon>Bacillati</taxon>
        <taxon>Bacillota</taxon>
        <taxon>Clostridia</taxon>
        <taxon>Eubacteriales</taxon>
        <taxon>Clostridiaceae</taxon>
        <taxon>Clostridium</taxon>
    </lineage>
</organism>
<dbReference type="InterPro" id="IPR040074">
    <property type="entry name" value="BssD/PflA/YjjW"/>
</dbReference>
<keyword evidence="3" id="KW-0004">4Fe-4S</keyword>
<dbReference type="InterPro" id="IPR007197">
    <property type="entry name" value="rSAM"/>
</dbReference>
<keyword evidence="10" id="KW-0456">Lyase</keyword>
<dbReference type="InterPro" id="IPR012839">
    <property type="entry name" value="Organic_radical_activase"/>
</dbReference>
<evidence type="ECO:0000313" key="11">
    <source>
        <dbReference type="Proteomes" id="UP000241048"/>
    </source>
</evidence>
<dbReference type="GO" id="GO:0046872">
    <property type="term" value="F:metal ion binding"/>
    <property type="evidence" value="ECO:0007669"/>
    <property type="project" value="UniProtKB-KW"/>
</dbReference>
<keyword evidence="11" id="KW-1185">Reference proteome</keyword>
<evidence type="ECO:0000256" key="5">
    <source>
        <dbReference type="ARBA" id="ARBA00022723"/>
    </source>
</evidence>
<dbReference type="SFLD" id="SFLDG01118">
    <property type="entry name" value="activating_enzymes__group_2"/>
    <property type="match status" value="1"/>
</dbReference>
<dbReference type="GO" id="GO:0043365">
    <property type="term" value="F:[formate-C-acetyltransferase]-activating enzyme activity"/>
    <property type="evidence" value="ECO:0007669"/>
    <property type="project" value="UniProtKB-EC"/>
</dbReference>
<dbReference type="InterPro" id="IPR001989">
    <property type="entry name" value="Radical_activat_CS"/>
</dbReference>
<protein>
    <submittedName>
        <fullName evidence="10">Pyruvate formate lyase-activating protein</fullName>
        <ecNumber evidence="10">1.97.1.4</ecNumber>
    </submittedName>
</protein>
<dbReference type="Gene3D" id="3.20.20.70">
    <property type="entry name" value="Aldolase class I"/>
    <property type="match status" value="1"/>
</dbReference>
<evidence type="ECO:0000256" key="8">
    <source>
        <dbReference type="ARBA" id="ARBA00023014"/>
    </source>
</evidence>
<dbReference type="InterPro" id="IPR034457">
    <property type="entry name" value="Organic_radical-activating"/>
</dbReference>
<dbReference type="EC" id="1.97.1.4" evidence="10"/>
<evidence type="ECO:0000256" key="1">
    <source>
        <dbReference type="ARBA" id="ARBA00001966"/>
    </source>
</evidence>
<dbReference type="EMBL" id="PYLO01000002">
    <property type="protein sequence ID" value="PST37778.1"/>
    <property type="molecule type" value="Genomic_DNA"/>
</dbReference>
<evidence type="ECO:0000256" key="2">
    <source>
        <dbReference type="ARBA" id="ARBA00009777"/>
    </source>
</evidence>
<evidence type="ECO:0000256" key="4">
    <source>
        <dbReference type="ARBA" id="ARBA00022691"/>
    </source>
</evidence>
<keyword evidence="5" id="KW-0479">Metal-binding</keyword>
<reference evidence="10 11" key="1">
    <citation type="submission" date="2018-03" db="EMBL/GenBank/DDBJ databases">
        <title>Lachnoclostridium SNUG30386 gen.nov., sp.nov., isolated from human faeces.</title>
        <authorList>
            <person name="Seo B."/>
            <person name="Jeon K."/>
            <person name="Ko G."/>
        </authorList>
    </citation>
    <scope>NUCLEOTIDE SEQUENCE [LARGE SCALE GENOMIC DNA]</scope>
    <source>
        <strain evidence="10 11">SNUG30386</strain>
    </source>
</reference>
<dbReference type="SFLD" id="SFLDG01066">
    <property type="entry name" value="organic_radical-activating_enz"/>
    <property type="match status" value="1"/>
</dbReference>
<gene>
    <name evidence="10" type="primary">pflA</name>
    <name evidence="10" type="ORF">C7U56_07910</name>
</gene>
<dbReference type="PROSITE" id="PS01087">
    <property type="entry name" value="RADICAL_ACTIVATING"/>
    <property type="match status" value="1"/>
</dbReference>
<feature type="domain" description="Radical SAM core" evidence="9">
    <location>
        <begin position="15"/>
        <end position="270"/>
    </location>
</feature>
<dbReference type="GO" id="GO:0051539">
    <property type="term" value="F:4 iron, 4 sulfur cluster binding"/>
    <property type="evidence" value="ECO:0007669"/>
    <property type="project" value="UniProtKB-KW"/>
</dbReference>
<dbReference type="PANTHER" id="PTHR30352">
    <property type="entry name" value="PYRUVATE FORMATE-LYASE-ACTIVATING ENZYME"/>
    <property type="match status" value="1"/>
</dbReference>
<keyword evidence="7" id="KW-0408">Iron</keyword>
<dbReference type="PIRSF" id="PIRSF000371">
    <property type="entry name" value="PFL_act_enz"/>
    <property type="match status" value="1"/>
</dbReference>
<keyword evidence="4" id="KW-0949">S-adenosyl-L-methionine</keyword>
<keyword evidence="6 10" id="KW-0560">Oxidoreductase</keyword>